<organism evidence="1 2">
    <name type="scientific">Hypoxylon rubiginosum</name>
    <dbReference type="NCBI Taxonomy" id="110542"/>
    <lineage>
        <taxon>Eukaryota</taxon>
        <taxon>Fungi</taxon>
        <taxon>Dikarya</taxon>
        <taxon>Ascomycota</taxon>
        <taxon>Pezizomycotina</taxon>
        <taxon>Sordariomycetes</taxon>
        <taxon>Xylariomycetidae</taxon>
        <taxon>Xylariales</taxon>
        <taxon>Hypoxylaceae</taxon>
        <taxon>Hypoxylon</taxon>
    </lineage>
</organism>
<dbReference type="EMBL" id="MU393480">
    <property type="protein sequence ID" value="KAI4864855.1"/>
    <property type="molecule type" value="Genomic_DNA"/>
</dbReference>
<proteinExistence type="predicted"/>
<protein>
    <submittedName>
        <fullName evidence="1">Uncharacterized protein</fullName>
    </submittedName>
</protein>
<evidence type="ECO:0000313" key="2">
    <source>
        <dbReference type="Proteomes" id="UP001497700"/>
    </source>
</evidence>
<accession>A0ACB9Z107</accession>
<gene>
    <name evidence="1" type="ORF">F4820DRAFT_422360</name>
</gene>
<evidence type="ECO:0000313" key="1">
    <source>
        <dbReference type="EMBL" id="KAI4864855.1"/>
    </source>
</evidence>
<reference evidence="1 2" key="1">
    <citation type="journal article" date="2022" name="New Phytol.">
        <title>Ecological generalism drives hyperdiversity of secondary metabolite gene clusters in xylarialean endophytes.</title>
        <authorList>
            <person name="Franco M.E.E."/>
            <person name="Wisecaver J.H."/>
            <person name="Arnold A.E."/>
            <person name="Ju Y.M."/>
            <person name="Slot J.C."/>
            <person name="Ahrendt S."/>
            <person name="Moore L.P."/>
            <person name="Eastman K.E."/>
            <person name="Scott K."/>
            <person name="Konkel Z."/>
            <person name="Mondo S.J."/>
            <person name="Kuo A."/>
            <person name="Hayes R.D."/>
            <person name="Haridas S."/>
            <person name="Andreopoulos B."/>
            <person name="Riley R."/>
            <person name="LaButti K."/>
            <person name="Pangilinan J."/>
            <person name="Lipzen A."/>
            <person name="Amirebrahimi M."/>
            <person name="Yan J."/>
            <person name="Adam C."/>
            <person name="Keymanesh K."/>
            <person name="Ng V."/>
            <person name="Louie K."/>
            <person name="Northen T."/>
            <person name="Drula E."/>
            <person name="Henrissat B."/>
            <person name="Hsieh H.M."/>
            <person name="Youens-Clark K."/>
            <person name="Lutzoni F."/>
            <person name="Miadlikowska J."/>
            <person name="Eastwood D.C."/>
            <person name="Hamelin R.C."/>
            <person name="Grigoriev I.V."/>
            <person name="U'Ren J.M."/>
        </authorList>
    </citation>
    <scope>NUCLEOTIDE SEQUENCE [LARGE SCALE GENOMIC DNA]</scope>
    <source>
        <strain evidence="1 2">CBS 119005</strain>
    </source>
</reference>
<dbReference type="Proteomes" id="UP001497700">
    <property type="component" value="Unassembled WGS sequence"/>
</dbReference>
<comment type="caution">
    <text evidence="1">The sequence shown here is derived from an EMBL/GenBank/DDBJ whole genome shotgun (WGS) entry which is preliminary data.</text>
</comment>
<name>A0ACB9Z107_9PEZI</name>
<keyword evidence="2" id="KW-1185">Reference proteome</keyword>
<sequence>MPVTQTIRSRYIKEEKLLRLLRRLFPEQTNFSIQLRDDQWCFTVPSLVSATDLE</sequence>